<dbReference type="InterPro" id="IPR052273">
    <property type="entry name" value="PPIase_FKBP"/>
</dbReference>
<dbReference type="PROSITE" id="PS50059">
    <property type="entry name" value="FKBP_PPIASE"/>
    <property type="match status" value="1"/>
</dbReference>
<dbReference type="PROSITE" id="PS50222">
    <property type="entry name" value="EF_HAND_2"/>
    <property type="match status" value="2"/>
</dbReference>
<dbReference type="GO" id="GO:0005509">
    <property type="term" value="F:calcium ion binding"/>
    <property type="evidence" value="ECO:0007669"/>
    <property type="project" value="InterPro"/>
</dbReference>
<feature type="domain" description="EF-hand" evidence="14">
    <location>
        <begin position="147"/>
        <end position="182"/>
    </location>
</feature>
<keyword evidence="5" id="KW-0256">Endoplasmic reticulum</keyword>
<evidence type="ECO:0000256" key="5">
    <source>
        <dbReference type="ARBA" id="ARBA00022824"/>
    </source>
</evidence>
<keyword evidence="9 10" id="KW-0413">Isomerase</keyword>
<evidence type="ECO:0000256" key="6">
    <source>
        <dbReference type="ARBA" id="ARBA00022837"/>
    </source>
</evidence>
<dbReference type="OrthoDB" id="1902587at2759"/>
<keyword evidence="7 10" id="KW-0697">Rotamase</keyword>
<dbReference type="InterPro" id="IPR046357">
    <property type="entry name" value="PPIase_dom_sf"/>
</dbReference>
<dbReference type="GO" id="GO:0003755">
    <property type="term" value="F:peptidyl-prolyl cis-trans isomerase activity"/>
    <property type="evidence" value="ECO:0007669"/>
    <property type="project" value="UniProtKB-KW"/>
</dbReference>
<dbReference type="GO" id="GO:0005783">
    <property type="term" value="C:endoplasmic reticulum"/>
    <property type="evidence" value="ECO:0007669"/>
    <property type="project" value="UniProtKB-ARBA"/>
</dbReference>
<protein>
    <recommendedName>
        <fullName evidence="2 10">peptidylprolyl isomerase</fullName>
        <ecNumber evidence="2 10">5.2.1.8</ecNumber>
    </recommendedName>
</protein>
<dbReference type="Gene3D" id="1.10.238.10">
    <property type="entry name" value="EF-hand"/>
    <property type="match status" value="1"/>
</dbReference>
<gene>
    <name evidence="16" type="primary">LOC106742460</name>
</gene>
<accession>A0A6P3WY79</accession>
<dbReference type="InterPro" id="IPR001179">
    <property type="entry name" value="PPIase_FKBP_dom"/>
</dbReference>
<keyword evidence="4" id="KW-0677">Repeat</keyword>
<evidence type="ECO:0000313" key="16">
    <source>
        <dbReference type="RefSeq" id="XP_014470882.1"/>
    </source>
</evidence>
<evidence type="ECO:0000259" key="14">
    <source>
        <dbReference type="PROSITE" id="PS50222"/>
    </source>
</evidence>
<dbReference type="AlphaFoldDB" id="A0A6P3WY79"/>
<evidence type="ECO:0000256" key="2">
    <source>
        <dbReference type="ARBA" id="ARBA00013194"/>
    </source>
</evidence>
<evidence type="ECO:0000256" key="11">
    <source>
        <dbReference type="SAM" id="MobiDB-lite"/>
    </source>
</evidence>
<dbReference type="Gene3D" id="3.10.50.40">
    <property type="match status" value="1"/>
</dbReference>
<dbReference type="Pfam" id="PF13499">
    <property type="entry name" value="EF-hand_7"/>
    <property type="match status" value="1"/>
</dbReference>
<evidence type="ECO:0000256" key="12">
    <source>
        <dbReference type="SAM" id="SignalP"/>
    </source>
</evidence>
<evidence type="ECO:0000256" key="7">
    <source>
        <dbReference type="ARBA" id="ARBA00023110"/>
    </source>
</evidence>
<evidence type="ECO:0000256" key="1">
    <source>
        <dbReference type="ARBA" id="ARBA00000971"/>
    </source>
</evidence>
<evidence type="ECO:0000256" key="10">
    <source>
        <dbReference type="PROSITE-ProRule" id="PRU00277"/>
    </source>
</evidence>
<keyword evidence="8" id="KW-0325">Glycoprotein</keyword>
<dbReference type="CTD" id="55033"/>
<dbReference type="InterPro" id="IPR018247">
    <property type="entry name" value="EF_Hand_1_Ca_BS"/>
</dbReference>
<evidence type="ECO:0000256" key="9">
    <source>
        <dbReference type="ARBA" id="ARBA00023235"/>
    </source>
</evidence>
<feature type="domain" description="EF-hand" evidence="14">
    <location>
        <begin position="204"/>
        <end position="237"/>
    </location>
</feature>
<dbReference type="SMART" id="SM00054">
    <property type="entry name" value="EFh"/>
    <property type="match status" value="2"/>
</dbReference>
<evidence type="ECO:0000256" key="3">
    <source>
        <dbReference type="ARBA" id="ARBA00022729"/>
    </source>
</evidence>
<dbReference type="InterPro" id="IPR002048">
    <property type="entry name" value="EF_hand_dom"/>
</dbReference>
<feature type="signal peptide" evidence="12">
    <location>
        <begin position="1"/>
        <end position="32"/>
    </location>
</feature>
<feature type="domain" description="PPIase FKBP-type" evidence="13">
    <location>
        <begin position="59"/>
        <end position="147"/>
    </location>
</feature>
<dbReference type="PANTHER" id="PTHR46222:SF3">
    <property type="entry name" value="PEPTIDYLPROLYL ISOMERASE"/>
    <property type="match status" value="1"/>
</dbReference>
<dbReference type="PANTHER" id="PTHR46222">
    <property type="entry name" value="PEPTIDYL-PROLYL CIS-TRANS ISOMERASE FKBP7/14"/>
    <property type="match status" value="1"/>
</dbReference>
<dbReference type="EC" id="5.2.1.8" evidence="2 10"/>
<feature type="region of interest" description="Disordered" evidence="11">
    <location>
        <begin position="217"/>
        <end position="237"/>
    </location>
</feature>
<comment type="catalytic activity">
    <reaction evidence="1 10">
        <text>[protein]-peptidylproline (omega=180) = [protein]-peptidylproline (omega=0)</text>
        <dbReference type="Rhea" id="RHEA:16237"/>
        <dbReference type="Rhea" id="RHEA-COMP:10747"/>
        <dbReference type="Rhea" id="RHEA-COMP:10748"/>
        <dbReference type="ChEBI" id="CHEBI:83833"/>
        <dbReference type="ChEBI" id="CHEBI:83834"/>
        <dbReference type="EC" id="5.2.1.8"/>
    </reaction>
</comment>
<evidence type="ECO:0000313" key="15">
    <source>
        <dbReference type="Proteomes" id="UP000515204"/>
    </source>
</evidence>
<keyword evidence="3 12" id="KW-0732">Signal</keyword>
<organism evidence="15 16">
    <name type="scientific">Dinoponera quadriceps</name>
    <name type="common">South American ant</name>
    <dbReference type="NCBI Taxonomy" id="609295"/>
    <lineage>
        <taxon>Eukaryota</taxon>
        <taxon>Metazoa</taxon>
        <taxon>Ecdysozoa</taxon>
        <taxon>Arthropoda</taxon>
        <taxon>Hexapoda</taxon>
        <taxon>Insecta</taxon>
        <taxon>Pterygota</taxon>
        <taxon>Neoptera</taxon>
        <taxon>Endopterygota</taxon>
        <taxon>Hymenoptera</taxon>
        <taxon>Apocrita</taxon>
        <taxon>Aculeata</taxon>
        <taxon>Formicoidea</taxon>
        <taxon>Formicidae</taxon>
        <taxon>Ponerinae</taxon>
        <taxon>Ponerini</taxon>
        <taxon>Dinoponera</taxon>
    </lineage>
</organism>
<dbReference type="SUPFAM" id="SSF54534">
    <property type="entry name" value="FKBP-like"/>
    <property type="match status" value="1"/>
</dbReference>
<dbReference type="FunFam" id="3.10.50.40:FF:000006">
    <property type="entry name" value="Peptidyl-prolyl cis-trans isomerase"/>
    <property type="match status" value="1"/>
</dbReference>
<dbReference type="PROSITE" id="PS00018">
    <property type="entry name" value="EF_HAND_1"/>
    <property type="match status" value="2"/>
</dbReference>
<dbReference type="InterPro" id="IPR011992">
    <property type="entry name" value="EF-hand-dom_pair"/>
</dbReference>
<dbReference type="GeneID" id="106742460"/>
<reference evidence="16" key="1">
    <citation type="submission" date="2025-08" db="UniProtKB">
        <authorList>
            <consortium name="RefSeq"/>
        </authorList>
    </citation>
    <scope>IDENTIFICATION</scope>
</reference>
<name>A0A6P3WY79_DINQU</name>
<sequence>MNMGPYTSKSASAVLAMCRNALLLVVAVVALGSADHAENGLKVEKLYVPEVCDARSKKGDQLTMHYTGTLQDGNKFDSSLDRDQPFTFQLGVGQVIKGWDQGLLDMCVGEKRKLTIPPELGYGEKGAGNVIPGGATLTFEVELMNISDSPPTANVFKEIDADKDNQLSREEVRAMVSDYLRKQVLEAEQAGAGENEDVKKMLADHDKLVEEIFQHEDKDKNGFISHDEFSGPKHDEL</sequence>
<evidence type="ECO:0000259" key="13">
    <source>
        <dbReference type="PROSITE" id="PS50059"/>
    </source>
</evidence>
<dbReference type="RefSeq" id="XP_014470882.1">
    <property type="nucleotide sequence ID" value="XM_014615396.1"/>
</dbReference>
<keyword evidence="6" id="KW-0106">Calcium</keyword>
<evidence type="ECO:0000256" key="8">
    <source>
        <dbReference type="ARBA" id="ARBA00023180"/>
    </source>
</evidence>
<keyword evidence="15" id="KW-1185">Reference proteome</keyword>
<proteinExistence type="predicted"/>
<dbReference type="KEGG" id="dqu:106742460"/>
<feature type="chain" id="PRO_5027724014" description="peptidylprolyl isomerase" evidence="12">
    <location>
        <begin position="33"/>
        <end position="237"/>
    </location>
</feature>
<evidence type="ECO:0000256" key="4">
    <source>
        <dbReference type="ARBA" id="ARBA00022737"/>
    </source>
</evidence>
<dbReference type="Proteomes" id="UP000515204">
    <property type="component" value="Unplaced"/>
</dbReference>
<dbReference type="SUPFAM" id="SSF47473">
    <property type="entry name" value="EF-hand"/>
    <property type="match status" value="1"/>
</dbReference>
<dbReference type="Pfam" id="PF00254">
    <property type="entry name" value="FKBP_C"/>
    <property type="match status" value="1"/>
</dbReference>